<keyword evidence="4" id="KW-0863">Zinc-finger</keyword>
<protein>
    <recommendedName>
        <fullName evidence="9">Ubiquitin thioesterase OTU</fullName>
        <ecNumber evidence="9">3.4.19.12</ecNumber>
    </recommendedName>
</protein>
<dbReference type="GO" id="GO:0005634">
    <property type="term" value="C:nucleus"/>
    <property type="evidence" value="ECO:0007669"/>
    <property type="project" value="TreeGrafter"/>
</dbReference>
<evidence type="ECO:0000256" key="10">
    <source>
        <dbReference type="SAM" id="Coils"/>
    </source>
</evidence>
<evidence type="ECO:0000256" key="6">
    <source>
        <dbReference type="ARBA" id="ARBA00022801"/>
    </source>
</evidence>
<evidence type="ECO:0000256" key="8">
    <source>
        <dbReference type="ARBA" id="ARBA00022833"/>
    </source>
</evidence>
<dbReference type="InterPro" id="IPR003323">
    <property type="entry name" value="OTU_dom"/>
</dbReference>
<sequence>MIRLRIRFSKGMITENFPKETKIENFSEIIETKIKIAKNLQVIKKGYPPKLIEFAGKNELLSKYLSDGDSIIVEEKEMEKEKENEMEKEEKIEKKEEKNLNEKPFQVDSDIPMITREDGVVIRREMPDDNSCLFHAINYAINHKFDSESESTLRKITSKTVLDDPIQFSEAILGKSNSEYSRWILQSKSWGGSIELLIFAKHFKTEISTYEIQSKNNYIYGENMGFTQKIFLVYDGLHYDTLALSPSKTAPKDFDRTIFNPSDSLISSQAAILIKELHDKKAYTDVATFRLLCQDCGKILVGEKEALLHSKTTGHQNFVEKK</sequence>
<dbReference type="PANTHER" id="PTHR13312:SF0">
    <property type="entry name" value="UBIQUITIN THIOESTERASE OTU1"/>
    <property type="match status" value="1"/>
</dbReference>
<dbReference type="Proteomes" id="UP001149090">
    <property type="component" value="Unassembled WGS sequence"/>
</dbReference>
<keyword evidence="8" id="KW-0862">Zinc</keyword>
<dbReference type="InterPro" id="IPR048857">
    <property type="entry name" value="OTU1_Ubl"/>
</dbReference>
<organism evidence="12 13">
    <name type="scientific">Anaeramoeba ignava</name>
    <name type="common">Anaerobic marine amoeba</name>
    <dbReference type="NCBI Taxonomy" id="1746090"/>
    <lineage>
        <taxon>Eukaryota</taxon>
        <taxon>Metamonada</taxon>
        <taxon>Anaeramoebidae</taxon>
        <taxon>Anaeramoeba</taxon>
    </lineage>
</organism>
<proteinExistence type="predicted"/>
<dbReference type="Pfam" id="PF24560">
    <property type="entry name" value="zf-C2H2_OTU1_C"/>
    <property type="match status" value="1"/>
</dbReference>
<dbReference type="AlphaFoldDB" id="A0A9Q0LUQ7"/>
<gene>
    <name evidence="12" type="ORF">M0811_04403</name>
</gene>
<dbReference type="EMBL" id="JAPDFW010000033">
    <property type="protein sequence ID" value="KAJ5079382.1"/>
    <property type="molecule type" value="Genomic_DNA"/>
</dbReference>
<dbReference type="GO" id="GO:0016579">
    <property type="term" value="P:protein deubiquitination"/>
    <property type="evidence" value="ECO:0007669"/>
    <property type="project" value="TreeGrafter"/>
</dbReference>
<dbReference type="Gene3D" id="3.90.70.80">
    <property type="match status" value="1"/>
</dbReference>
<keyword evidence="2" id="KW-0645">Protease</keyword>
<dbReference type="OrthoDB" id="65596at2759"/>
<feature type="domain" description="OTU" evidence="11">
    <location>
        <begin position="121"/>
        <end position="245"/>
    </location>
</feature>
<name>A0A9Q0LUQ7_ANAIG</name>
<evidence type="ECO:0000256" key="7">
    <source>
        <dbReference type="ARBA" id="ARBA00022807"/>
    </source>
</evidence>
<comment type="caution">
    <text evidence="12">The sequence shown here is derived from an EMBL/GenBank/DDBJ whole genome shotgun (WGS) entry which is preliminary data.</text>
</comment>
<evidence type="ECO:0000256" key="4">
    <source>
        <dbReference type="ARBA" id="ARBA00022771"/>
    </source>
</evidence>
<keyword evidence="13" id="KW-1185">Reference proteome</keyword>
<dbReference type="PROSITE" id="PS50802">
    <property type="entry name" value="OTU"/>
    <property type="match status" value="1"/>
</dbReference>
<evidence type="ECO:0000256" key="2">
    <source>
        <dbReference type="ARBA" id="ARBA00022670"/>
    </source>
</evidence>
<dbReference type="GO" id="GO:0030968">
    <property type="term" value="P:endoplasmic reticulum unfolded protein response"/>
    <property type="evidence" value="ECO:0007669"/>
    <property type="project" value="TreeGrafter"/>
</dbReference>
<keyword evidence="3" id="KW-0479">Metal-binding</keyword>
<evidence type="ECO:0000256" key="5">
    <source>
        <dbReference type="ARBA" id="ARBA00022786"/>
    </source>
</evidence>
<dbReference type="PANTHER" id="PTHR13312">
    <property type="entry name" value="HIV-INDUCED PROTEIN-7-LIKE PROTEASE"/>
    <property type="match status" value="1"/>
</dbReference>
<dbReference type="Gene3D" id="3.10.20.90">
    <property type="entry name" value="Phosphatidylinositol 3-kinase Catalytic Subunit, Chain A, domain 1"/>
    <property type="match status" value="1"/>
</dbReference>
<comment type="subcellular location">
    <subcellularLocation>
        <location evidence="9">Cytoplasm</location>
    </subcellularLocation>
</comment>
<keyword evidence="10" id="KW-0175">Coiled coil</keyword>
<dbReference type="InterPro" id="IPR057766">
    <property type="entry name" value="Znf-C2H2_OTU1-like_C"/>
</dbReference>
<comment type="catalytic activity">
    <reaction evidence="1 9">
        <text>Thiol-dependent hydrolysis of ester, thioester, amide, peptide and isopeptide bonds formed by the C-terminal Gly of ubiquitin (a 76-residue protein attached to proteins as an intracellular targeting signal).</text>
        <dbReference type="EC" id="3.4.19.12"/>
    </reaction>
</comment>
<dbReference type="EC" id="3.4.19.12" evidence="9"/>
<evidence type="ECO:0000259" key="11">
    <source>
        <dbReference type="PROSITE" id="PS50802"/>
    </source>
</evidence>
<keyword evidence="7 9" id="KW-0788">Thiol protease</keyword>
<evidence type="ECO:0000256" key="9">
    <source>
        <dbReference type="RuleBase" id="RU367104"/>
    </source>
</evidence>
<dbReference type="GO" id="GO:0036503">
    <property type="term" value="P:ERAD pathway"/>
    <property type="evidence" value="ECO:0007669"/>
    <property type="project" value="TreeGrafter"/>
</dbReference>
<dbReference type="OMA" id="VDEYCAW"/>
<dbReference type="Pfam" id="PF02338">
    <property type="entry name" value="OTU"/>
    <property type="match status" value="1"/>
</dbReference>
<evidence type="ECO:0000256" key="1">
    <source>
        <dbReference type="ARBA" id="ARBA00000707"/>
    </source>
</evidence>
<evidence type="ECO:0000313" key="12">
    <source>
        <dbReference type="EMBL" id="KAJ5079382.1"/>
    </source>
</evidence>
<dbReference type="SUPFAM" id="SSF54001">
    <property type="entry name" value="Cysteine proteinases"/>
    <property type="match status" value="1"/>
</dbReference>
<accession>A0A9Q0LUQ7</accession>
<keyword evidence="9" id="KW-0963">Cytoplasm</keyword>
<evidence type="ECO:0000256" key="3">
    <source>
        <dbReference type="ARBA" id="ARBA00022723"/>
    </source>
</evidence>
<dbReference type="InterPro" id="IPR038765">
    <property type="entry name" value="Papain-like_cys_pep_sf"/>
</dbReference>
<dbReference type="Pfam" id="PF21403">
    <property type="entry name" value="OTU1_UBXL"/>
    <property type="match status" value="1"/>
</dbReference>
<feature type="coiled-coil region" evidence="10">
    <location>
        <begin position="71"/>
        <end position="103"/>
    </location>
</feature>
<comment type="function">
    <text evidence="9">Hydrolase that can remove conjugated ubiquitin from proteins and may therefore play an important regulatory role at the level of protein turnover by preventing degradation.</text>
</comment>
<dbReference type="GO" id="GO:0005829">
    <property type="term" value="C:cytosol"/>
    <property type="evidence" value="ECO:0007669"/>
    <property type="project" value="TreeGrafter"/>
</dbReference>
<evidence type="ECO:0000313" key="13">
    <source>
        <dbReference type="Proteomes" id="UP001149090"/>
    </source>
</evidence>
<keyword evidence="6 9" id="KW-0378">Hydrolase</keyword>
<dbReference type="CDD" id="cd22745">
    <property type="entry name" value="OTU_OTU1"/>
    <property type="match status" value="1"/>
</dbReference>
<dbReference type="GO" id="GO:0004843">
    <property type="term" value="F:cysteine-type deubiquitinase activity"/>
    <property type="evidence" value="ECO:0007669"/>
    <property type="project" value="UniProtKB-UniRule"/>
</dbReference>
<reference evidence="12" key="1">
    <citation type="submission" date="2022-10" db="EMBL/GenBank/DDBJ databases">
        <title>Novel sulphate-reducing endosymbionts in the free-living metamonad Anaeramoeba.</title>
        <authorList>
            <person name="Jerlstrom-Hultqvist J."/>
            <person name="Cepicka I."/>
            <person name="Gallot-Lavallee L."/>
            <person name="Salas-Leiva D."/>
            <person name="Curtis B.A."/>
            <person name="Zahonova K."/>
            <person name="Pipaliya S."/>
            <person name="Dacks J."/>
            <person name="Roger A.J."/>
        </authorList>
    </citation>
    <scope>NUCLEOTIDE SEQUENCE</scope>
    <source>
        <strain evidence="12">BMAN</strain>
    </source>
</reference>
<keyword evidence="5 9" id="KW-0833">Ubl conjugation pathway</keyword>